<evidence type="ECO:0008006" key="4">
    <source>
        <dbReference type="Google" id="ProtNLM"/>
    </source>
</evidence>
<protein>
    <recommendedName>
        <fullName evidence="4">Transposase</fullName>
    </recommendedName>
</protein>
<dbReference type="AlphaFoldDB" id="A0A816XPD5"/>
<gene>
    <name evidence="2" type="ORF">UXM345_LOCUS30138</name>
    <name evidence="1" type="ORF">XDN619_LOCUS28328</name>
</gene>
<dbReference type="EMBL" id="CAJNRG010013564">
    <property type="protein sequence ID" value="CAF2149401.1"/>
    <property type="molecule type" value="Genomic_DNA"/>
</dbReference>
<dbReference type="EMBL" id="CAJOBF010007742">
    <property type="protein sequence ID" value="CAF4240218.1"/>
    <property type="molecule type" value="Genomic_DNA"/>
</dbReference>
<evidence type="ECO:0000313" key="1">
    <source>
        <dbReference type="EMBL" id="CAF2149401.1"/>
    </source>
</evidence>
<name>A0A816XPD5_9BILA</name>
<dbReference type="Proteomes" id="UP000663887">
    <property type="component" value="Unassembled WGS sequence"/>
</dbReference>
<comment type="caution">
    <text evidence="1">The sequence shown here is derived from an EMBL/GenBank/DDBJ whole genome shotgun (WGS) entry which is preliminary data.</text>
</comment>
<organism evidence="1 3">
    <name type="scientific">Rotaria magnacalcarata</name>
    <dbReference type="NCBI Taxonomy" id="392030"/>
    <lineage>
        <taxon>Eukaryota</taxon>
        <taxon>Metazoa</taxon>
        <taxon>Spiralia</taxon>
        <taxon>Gnathifera</taxon>
        <taxon>Rotifera</taxon>
        <taxon>Eurotatoria</taxon>
        <taxon>Bdelloidea</taxon>
        <taxon>Philodinida</taxon>
        <taxon>Philodinidae</taxon>
        <taxon>Rotaria</taxon>
    </lineage>
</organism>
<dbReference type="Gene3D" id="3.30.420.10">
    <property type="entry name" value="Ribonuclease H-like superfamily/Ribonuclease H"/>
    <property type="match status" value="1"/>
</dbReference>
<dbReference type="InterPro" id="IPR036397">
    <property type="entry name" value="RNaseH_sf"/>
</dbReference>
<proteinExistence type="predicted"/>
<accession>A0A816XPD5</accession>
<dbReference type="Proteomes" id="UP000663842">
    <property type="component" value="Unassembled WGS sequence"/>
</dbReference>
<reference evidence="1" key="1">
    <citation type="submission" date="2021-02" db="EMBL/GenBank/DDBJ databases">
        <authorList>
            <person name="Nowell W R."/>
        </authorList>
    </citation>
    <scope>NUCLEOTIDE SEQUENCE</scope>
</reference>
<dbReference type="GO" id="GO:0003676">
    <property type="term" value="F:nucleic acid binding"/>
    <property type="evidence" value="ECO:0007669"/>
    <property type="project" value="InterPro"/>
</dbReference>
<sequence length="147" mass="17622">MGYRSTLPQGTPLLTQKHNDARVQWAVKHQDDDWTRTIFTDETCYQLFRNTIRRWSKNPKGEFKRIPKNWQKTMVWGSISIKGLVGYHSFQQIMSGSYYVQILNDHPIQNARKQFGRRWRLQQDNDSKHRSRQAQEFLNENIPEIID</sequence>
<evidence type="ECO:0000313" key="3">
    <source>
        <dbReference type="Proteomes" id="UP000663887"/>
    </source>
</evidence>
<evidence type="ECO:0000313" key="2">
    <source>
        <dbReference type="EMBL" id="CAF4240218.1"/>
    </source>
</evidence>